<feature type="active site" evidence="8">
    <location>
        <position position="38"/>
    </location>
</feature>
<dbReference type="AlphaFoldDB" id="A0A1S3I0W9"/>
<dbReference type="STRING" id="7574.A0A1S3I0W9"/>
<evidence type="ECO:0000256" key="4">
    <source>
        <dbReference type="ARBA" id="ARBA00022801"/>
    </source>
</evidence>
<feature type="domain" description="Peptidase S26" evidence="9">
    <location>
        <begin position="17"/>
        <end position="90"/>
    </location>
</feature>
<dbReference type="InterPro" id="IPR036286">
    <property type="entry name" value="LexA/Signal_pep-like_sf"/>
</dbReference>
<organism evidence="10 11">
    <name type="scientific">Lingula anatina</name>
    <name type="common">Brachiopod</name>
    <name type="synonym">Lingula unguis</name>
    <dbReference type="NCBI Taxonomy" id="7574"/>
    <lineage>
        <taxon>Eukaryota</taxon>
        <taxon>Metazoa</taxon>
        <taxon>Spiralia</taxon>
        <taxon>Lophotrochozoa</taxon>
        <taxon>Brachiopoda</taxon>
        <taxon>Linguliformea</taxon>
        <taxon>Lingulata</taxon>
        <taxon>Lingulida</taxon>
        <taxon>Linguloidea</taxon>
        <taxon>Lingulidae</taxon>
        <taxon>Lingula</taxon>
    </lineage>
</organism>
<dbReference type="InterPro" id="IPR000223">
    <property type="entry name" value="Pept_S26A_signal_pept_1"/>
</dbReference>
<dbReference type="GeneID" id="106159663"/>
<dbReference type="GO" id="GO:0006627">
    <property type="term" value="P:protein processing involved in protein targeting to mitochondrion"/>
    <property type="evidence" value="ECO:0007669"/>
    <property type="project" value="TreeGrafter"/>
</dbReference>
<sequence length="155" mass="17124">MALCRVIHLTLHKILKYGAIIHCTAEFVGHITVCHGSSMEPTIKGGDVVIVEKISINFQNIERGDVVLCRSPVDPRTLVMKRVTLIEGDVLDKTSTSPFLAKVPTGHVWLEGDNTEQSKDSNDYGPVPYGLLQGKVLLKVFPINRFGLLKDKCLD</sequence>
<evidence type="ECO:0000256" key="3">
    <source>
        <dbReference type="ARBA" id="ARBA00022792"/>
    </source>
</evidence>
<comment type="subcellular location">
    <subcellularLocation>
        <location evidence="1">Mitochondrion inner membrane</location>
    </subcellularLocation>
</comment>
<dbReference type="InParanoid" id="A0A1S3I0W9"/>
<dbReference type="FunCoup" id="A0A1S3I0W9">
    <property type="interactions" value="1389"/>
</dbReference>
<feature type="active site" evidence="8">
    <location>
        <position position="81"/>
    </location>
</feature>
<dbReference type="Pfam" id="PF10502">
    <property type="entry name" value="Peptidase_S26"/>
    <property type="match status" value="2"/>
</dbReference>
<dbReference type="Gene3D" id="2.10.109.10">
    <property type="entry name" value="Umud Fragment, subunit A"/>
    <property type="match status" value="1"/>
</dbReference>
<evidence type="ECO:0000256" key="1">
    <source>
        <dbReference type="ARBA" id="ARBA00004273"/>
    </source>
</evidence>
<evidence type="ECO:0000256" key="2">
    <source>
        <dbReference type="ARBA" id="ARBA00011805"/>
    </source>
</evidence>
<evidence type="ECO:0000313" key="11">
    <source>
        <dbReference type="RefSeq" id="XP_013391471.1"/>
    </source>
</evidence>
<keyword evidence="3" id="KW-0999">Mitochondrion inner membrane</keyword>
<dbReference type="GO" id="GO:0042720">
    <property type="term" value="C:mitochondrial inner membrane peptidase complex"/>
    <property type="evidence" value="ECO:0007669"/>
    <property type="project" value="TreeGrafter"/>
</dbReference>
<comment type="similarity">
    <text evidence="7">Belongs to the peptidase S26 family. IMP1 subfamily.</text>
</comment>
<name>A0A1S3I0W9_LINAN</name>
<dbReference type="PANTHER" id="PTHR12383">
    <property type="entry name" value="PROTEASE FAMILY S26 MITOCHONDRIAL INNER MEMBRANE PROTEASE-RELATED"/>
    <property type="match status" value="1"/>
</dbReference>
<comment type="subunit">
    <text evidence="2">Heterodimer of 2 subunits, IMMPL1 and IMMPL2.</text>
</comment>
<keyword evidence="6" id="KW-0472">Membrane</keyword>
<reference evidence="11" key="1">
    <citation type="submission" date="2025-08" db="UniProtKB">
        <authorList>
            <consortium name="RefSeq"/>
        </authorList>
    </citation>
    <scope>IDENTIFICATION</scope>
    <source>
        <tissue evidence="11">Gonads</tissue>
    </source>
</reference>
<dbReference type="KEGG" id="lak:106159663"/>
<dbReference type="CDD" id="cd06530">
    <property type="entry name" value="S26_SPase_I"/>
    <property type="match status" value="1"/>
</dbReference>
<dbReference type="InterPro" id="IPR052064">
    <property type="entry name" value="Mito_IMP1_subunit"/>
</dbReference>
<evidence type="ECO:0000256" key="8">
    <source>
        <dbReference type="PIRSR" id="PIRSR600223-1"/>
    </source>
</evidence>
<dbReference type="GO" id="GO:0004252">
    <property type="term" value="F:serine-type endopeptidase activity"/>
    <property type="evidence" value="ECO:0007669"/>
    <property type="project" value="InterPro"/>
</dbReference>
<evidence type="ECO:0000256" key="5">
    <source>
        <dbReference type="ARBA" id="ARBA00023128"/>
    </source>
</evidence>
<accession>A0A1S3I0W9</accession>
<gene>
    <name evidence="11" type="primary">LOC106159663</name>
</gene>
<dbReference type="InterPro" id="IPR019533">
    <property type="entry name" value="Peptidase_S26"/>
</dbReference>
<keyword evidence="4" id="KW-0378">Hydrolase</keyword>
<protein>
    <submittedName>
        <fullName evidence="11">Mitochondrial inner membrane protease subunit 1-like isoform X1</fullName>
    </submittedName>
</protein>
<dbReference type="Proteomes" id="UP000085678">
    <property type="component" value="Unplaced"/>
</dbReference>
<dbReference type="SUPFAM" id="SSF51306">
    <property type="entry name" value="LexA/Signal peptidase"/>
    <property type="match status" value="1"/>
</dbReference>
<evidence type="ECO:0000259" key="9">
    <source>
        <dbReference type="Pfam" id="PF10502"/>
    </source>
</evidence>
<proteinExistence type="inferred from homology"/>
<dbReference type="PRINTS" id="PR00727">
    <property type="entry name" value="LEADERPTASE"/>
</dbReference>
<keyword evidence="5" id="KW-0496">Mitochondrion</keyword>
<dbReference type="OrthoDB" id="308440at2759"/>
<feature type="domain" description="Peptidase S26" evidence="9">
    <location>
        <begin position="100"/>
        <end position="139"/>
    </location>
</feature>
<evidence type="ECO:0000313" key="10">
    <source>
        <dbReference type="Proteomes" id="UP000085678"/>
    </source>
</evidence>
<dbReference type="RefSeq" id="XP_013391471.1">
    <property type="nucleotide sequence ID" value="XM_013536017.1"/>
</dbReference>
<keyword evidence="10" id="KW-1185">Reference proteome</keyword>
<evidence type="ECO:0000256" key="7">
    <source>
        <dbReference type="ARBA" id="ARBA00038445"/>
    </source>
</evidence>
<dbReference type="PANTHER" id="PTHR12383:SF16">
    <property type="entry name" value="MITOCHONDRIAL INNER MEMBRANE PROTEASE SUBUNIT 1"/>
    <property type="match status" value="1"/>
</dbReference>
<evidence type="ECO:0000256" key="6">
    <source>
        <dbReference type="ARBA" id="ARBA00023136"/>
    </source>
</evidence>
<dbReference type="GO" id="GO:0006465">
    <property type="term" value="P:signal peptide processing"/>
    <property type="evidence" value="ECO:0007669"/>
    <property type="project" value="InterPro"/>
</dbReference>